<accession>A0A930VPA1</accession>
<dbReference type="AlphaFoldDB" id="A0A930VPA1"/>
<evidence type="ECO:0000313" key="2">
    <source>
        <dbReference type="EMBL" id="MBF4768395.1"/>
    </source>
</evidence>
<sequence length="241" mass="26163">MTTRTIAVLTASAAAVGTLLTTSAAAPLAGPPSGNPDPQLFKHPTDNPYFPLTPGLLTRLRGTDEGEHFKEKVVVTTRTRVVAGVTTTVVHDVVRRPDGTLAEKTDDWYAADQDGNVWYFGEDTATYDEQGRLEDREGSWEAGIDGAVAGIIMPADPRPSQAAYMEYAKGEAEDQAWVVQRLPSVKTPGGKYVGIVRTFEWSRLEPGVISQKFYARGRGIVLEKDVAGGSERFWVVSHTTP</sequence>
<protein>
    <submittedName>
        <fullName evidence="2">Uncharacterized protein</fullName>
    </submittedName>
</protein>
<dbReference type="RefSeq" id="WP_194696545.1">
    <property type="nucleotide sequence ID" value="NZ_JADKPO010000013.1"/>
</dbReference>
<comment type="caution">
    <text evidence="2">The sequence shown here is derived from an EMBL/GenBank/DDBJ whole genome shotgun (WGS) entry which is preliminary data.</text>
</comment>
<reference evidence="2" key="1">
    <citation type="submission" date="2020-11" db="EMBL/GenBank/DDBJ databases">
        <title>Nocardioides cynanchi sp. nov., isolated from soil of rhizosphere of Cynanchum wilfordii.</title>
        <authorList>
            <person name="Lee J.-S."/>
            <person name="Suh M.K."/>
            <person name="Kim J.-S."/>
        </authorList>
    </citation>
    <scope>NUCLEOTIDE SEQUENCE</scope>
    <source>
        <strain evidence="2">KCTC 19276</strain>
    </source>
</reference>
<dbReference type="Proteomes" id="UP000660668">
    <property type="component" value="Unassembled WGS sequence"/>
</dbReference>
<feature type="signal peptide" evidence="1">
    <location>
        <begin position="1"/>
        <end position="24"/>
    </location>
</feature>
<organism evidence="2 3">
    <name type="scientific">Nocardioides agariphilus</name>
    <dbReference type="NCBI Taxonomy" id="433664"/>
    <lineage>
        <taxon>Bacteria</taxon>
        <taxon>Bacillati</taxon>
        <taxon>Actinomycetota</taxon>
        <taxon>Actinomycetes</taxon>
        <taxon>Propionibacteriales</taxon>
        <taxon>Nocardioidaceae</taxon>
        <taxon>Nocardioides</taxon>
    </lineage>
</organism>
<proteinExistence type="predicted"/>
<evidence type="ECO:0000256" key="1">
    <source>
        <dbReference type="SAM" id="SignalP"/>
    </source>
</evidence>
<name>A0A930VPA1_9ACTN</name>
<dbReference type="EMBL" id="JADKPO010000013">
    <property type="protein sequence ID" value="MBF4768395.1"/>
    <property type="molecule type" value="Genomic_DNA"/>
</dbReference>
<evidence type="ECO:0000313" key="3">
    <source>
        <dbReference type="Proteomes" id="UP000660668"/>
    </source>
</evidence>
<keyword evidence="1" id="KW-0732">Signal</keyword>
<keyword evidence="3" id="KW-1185">Reference proteome</keyword>
<feature type="chain" id="PRO_5039475914" evidence="1">
    <location>
        <begin position="25"/>
        <end position="241"/>
    </location>
</feature>
<gene>
    <name evidence="2" type="ORF">ISU10_11515</name>
</gene>